<comment type="caution">
    <text evidence="2">The sequence shown here is derived from an EMBL/GenBank/DDBJ whole genome shotgun (WGS) entry which is preliminary data.</text>
</comment>
<evidence type="ECO:0000313" key="3">
    <source>
        <dbReference type="Proteomes" id="UP000007148"/>
    </source>
</evidence>
<proteinExistence type="predicted"/>
<feature type="compositionally biased region" description="Polar residues" evidence="1">
    <location>
        <begin position="96"/>
        <end position="112"/>
    </location>
</feature>
<reference evidence="2 3" key="1">
    <citation type="journal article" date="2011" name="PLoS Pathog.">
        <title>Endophytic Life Strategies Decoded by Genome and Transcriptome Analyses of the Mutualistic Root Symbiont Piriformospora indica.</title>
        <authorList>
            <person name="Zuccaro A."/>
            <person name="Lahrmann U."/>
            <person name="Guldener U."/>
            <person name="Langen G."/>
            <person name="Pfiffi S."/>
            <person name="Biedenkopf D."/>
            <person name="Wong P."/>
            <person name="Samans B."/>
            <person name="Grimm C."/>
            <person name="Basiewicz M."/>
            <person name="Murat C."/>
            <person name="Martin F."/>
            <person name="Kogel K.H."/>
        </authorList>
    </citation>
    <scope>NUCLEOTIDE SEQUENCE [LARGE SCALE GENOMIC DNA]</scope>
    <source>
        <strain evidence="2 3">DSM 11827</strain>
    </source>
</reference>
<dbReference type="HOGENOM" id="CLU_1960422_0_0_1"/>
<keyword evidence="3" id="KW-1185">Reference proteome</keyword>
<feature type="compositionally biased region" description="Low complexity" evidence="1">
    <location>
        <begin position="31"/>
        <end position="42"/>
    </location>
</feature>
<feature type="compositionally biased region" description="Polar residues" evidence="1">
    <location>
        <begin position="60"/>
        <end position="72"/>
    </location>
</feature>
<dbReference type="AlphaFoldDB" id="G4TXV8"/>
<name>G4TXV8_SERID</name>
<dbReference type="EMBL" id="CAFZ01000625">
    <property type="protein sequence ID" value="CCA76151.1"/>
    <property type="molecule type" value="Genomic_DNA"/>
</dbReference>
<feature type="compositionally biased region" description="Polar residues" evidence="1">
    <location>
        <begin position="21"/>
        <end position="30"/>
    </location>
</feature>
<evidence type="ECO:0000313" key="2">
    <source>
        <dbReference type="EMBL" id="CCA76151.1"/>
    </source>
</evidence>
<dbReference type="Proteomes" id="UP000007148">
    <property type="component" value="Unassembled WGS sequence"/>
</dbReference>
<organism evidence="2 3">
    <name type="scientific">Serendipita indica (strain DSM 11827)</name>
    <name type="common">Root endophyte fungus</name>
    <name type="synonym">Piriformospora indica</name>
    <dbReference type="NCBI Taxonomy" id="1109443"/>
    <lineage>
        <taxon>Eukaryota</taxon>
        <taxon>Fungi</taxon>
        <taxon>Dikarya</taxon>
        <taxon>Basidiomycota</taxon>
        <taxon>Agaricomycotina</taxon>
        <taxon>Agaricomycetes</taxon>
        <taxon>Sebacinales</taxon>
        <taxon>Serendipitaceae</taxon>
        <taxon>Serendipita</taxon>
    </lineage>
</organism>
<feature type="region of interest" description="Disordered" evidence="1">
    <location>
        <begin position="1"/>
        <end position="128"/>
    </location>
</feature>
<sequence>MSTAQSTYTPRGDEIKETKLTPLTTDNAAVSQSTSTTPSTTSVHAPLPTGHAPNVGPVVPNTSQVPAQGSTANNNGPQTPQPSQPSTTNGAHPTHSDTATTTDEFVKTQWNDPNGAFSGFIRSSEPFF</sequence>
<accession>G4TXV8</accession>
<gene>
    <name evidence="2" type="ORF">PIIN_10151</name>
</gene>
<protein>
    <submittedName>
        <fullName evidence="2">Uncharacterized protein</fullName>
    </submittedName>
</protein>
<evidence type="ECO:0000256" key="1">
    <source>
        <dbReference type="SAM" id="MobiDB-lite"/>
    </source>
</evidence>
<dbReference type="InParanoid" id="G4TXV8"/>